<name>A0ABV4YIT6_9CYAN</name>
<keyword evidence="6" id="KW-0418">Kinase</keyword>
<evidence type="ECO:0000256" key="8">
    <source>
        <dbReference type="ARBA" id="ARBA00023012"/>
    </source>
</evidence>
<proteinExistence type="predicted"/>
<accession>A0ABV4YIT6</accession>
<dbReference type="InterPro" id="IPR000014">
    <property type="entry name" value="PAS"/>
</dbReference>
<dbReference type="EMBL" id="JBHFNS010000092">
    <property type="protein sequence ID" value="MFB2938749.1"/>
    <property type="molecule type" value="Genomic_DNA"/>
</dbReference>
<reference evidence="13 14" key="1">
    <citation type="submission" date="2024-09" db="EMBL/GenBank/DDBJ databases">
        <title>Floridaenema gen nov. (Aerosakkonemataceae, Aerosakkonematales ord. nov., Cyanobacteria) from benthic tropical and subtropical fresh waters, with the description of four new species.</title>
        <authorList>
            <person name="Moretto J.A."/>
            <person name="Berthold D.E."/>
            <person name="Lefler F.W."/>
            <person name="Huang I.-S."/>
            <person name="Laughinghouse H. IV."/>
        </authorList>
    </citation>
    <scope>NUCLEOTIDE SEQUENCE [LARGE SCALE GENOMIC DNA]</scope>
    <source>
        <strain evidence="13 14">BLCC-F154</strain>
    </source>
</reference>
<dbReference type="CDD" id="cd00130">
    <property type="entry name" value="PAS"/>
    <property type="match status" value="2"/>
</dbReference>
<dbReference type="InterPro" id="IPR001610">
    <property type="entry name" value="PAC"/>
</dbReference>
<dbReference type="SMART" id="SM00086">
    <property type="entry name" value="PAC"/>
    <property type="match status" value="3"/>
</dbReference>
<sequence>MSSVTKSFQGKSQKLKHLQAQVVQLEQQLAEAKQAEKRSRQLLQSIIDASPDGIFVKDCDFRCILANRSFATNLGTTPDSILGKNELELGYSEEQVFGNSKAGIRGFRADDLEVLAGKITRVQEVVTTVDGIKIFDVRKFPLSDDQGKLYGILGFAEDITERKQVEAERQKFVALVENSSDLIGMADFTGNPFFINSAGLRMIGLDTLEDLKNINITKLHPQSTSLTLKNVAFRQALATGYWRGEGELIHQKSGVLIDVEILVFLVLDSETGDPVCIATVQRDITERKQAELAIEHTKKFLESVLNNLPVAVVAKEAKELKFSFFNQAAEQLFGLTEQQVLGKNDYDLFTKTQADSFTKIDRQVLASGQTVDIFEEEAQIQGDIHILRTKKTAILDELGEATYLLAITEDITERKRAEEALKKSESQLRKKTEDLEQTLQELRRTQTQLVQSEKMSSLGQLVAGVAHEINNPVNFIFGNLTHAKEYTQDLLGLVELYQGFYPNPHPDIQAEVEAIELDFLIEDLPKLLNSMKVGADRIQKIVASLRTFSRMDEAEMKDVNIHEGIDSTLMILQNRLKAKPDRPEIQVTKEYSNLPLIECYAGQLNQVFMNIVANAIDALEDAYNAKILANPAISIHTKLIKNNQVMIRFTNNGPGISEKVKSRLFDPFFTTKPIGKGTGMGLSISYQIITEKHGGSLDCVSKSEKGTEFVIKIPLKQAIRKN</sequence>
<gene>
    <name evidence="13" type="ORF">ACE1B6_26150</name>
</gene>
<feature type="domain" description="PAC" evidence="12">
    <location>
        <begin position="369"/>
        <end position="423"/>
    </location>
</feature>
<organism evidence="13 14">
    <name type="scientific">Floridaenema fluviatile BLCC-F154</name>
    <dbReference type="NCBI Taxonomy" id="3153640"/>
    <lineage>
        <taxon>Bacteria</taxon>
        <taxon>Bacillati</taxon>
        <taxon>Cyanobacteriota</taxon>
        <taxon>Cyanophyceae</taxon>
        <taxon>Oscillatoriophycideae</taxon>
        <taxon>Aerosakkonematales</taxon>
        <taxon>Aerosakkonemataceae</taxon>
        <taxon>Floridanema</taxon>
        <taxon>Floridanema fluviatile</taxon>
    </lineage>
</organism>
<dbReference type="PROSITE" id="PS50112">
    <property type="entry name" value="PAS"/>
    <property type="match status" value="3"/>
</dbReference>
<evidence type="ECO:0000313" key="14">
    <source>
        <dbReference type="Proteomes" id="UP001576776"/>
    </source>
</evidence>
<evidence type="ECO:0000256" key="4">
    <source>
        <dbReference type="ARBA" id="ARBA00022679"/>
    </source>
</evidence>
<dbReference type="Pfam" id="PF02518">
    <property type="entry name" value="HATPase_c"/>
    <property type="match status" value="1"/>
</dbReference>
<dbReference type="Gene3D" id="1.10.287.130">
    <property type="match status" value="1"/>
</dbReference>
<dbReference type="NCBIfam" id="TIGR00229">
    <property type="entry name" value="sensory_box"/>
    <property type="match status" value="3"/>
</dbReference>
<evidence type="ECO:0000313" key="13">
    <source>
        <dbReference type="EMBL" id="MFB2938749.1"/>
    </source>
</evidence>
<dbReference type="InterPro" id="IPR013656">
    <property type="entry name" value="PAS_4"/>
</dbReference>
<keyword evidence="5" id="KW-0547">Nucleotide-binding</keyword>
<dbReference type="PROSITE" id="PS50113">
    <property type="entry name" value="PAC"/>
    <property type="match status" value="3"/>
</dbReference>
<evidence type="ECO:0000256" key="2">
    <source>
        <dbReference type="ARBA" id="ARBA00012438"/>
    </source>
</evidence>
<dbReference type="PROSITE" id="PS50109">
    <property type="entry name" value="HIS_KIN"/>
    <property type="match status" value="1"/>
</dbReference>
<dbReference type="Gene3D" id="3.30.450.20">
    <property type="entry name" value="PAS domain"/>
    <property type="match status" value="3"/>
</dbReference>
<evidence type="ECO:0000256" key="3">
    <source>
        <dbReference type="ARBA" id="ARBA00022553"/>
    </source>
</evidence>
<keyword evidence="4" id="KW-0808">Transferase</keyword>
<dbReference type="Pfam" id="PF08448">
    <property type="entry name" value="PAS_4"/>
    <property type="match status" value="2"/>
</dbReference>
<feature type="domain" description="PAC" evidence="12">
    <location>
        <begin position="120"/>
        <end position="171"/>
    </location>
</feature>
<dbReference type="CDD" id="cd00082">
    <property type="entry name" value="HisKA"/>
    <property type="match status" value="1"/>
</dbReference>
<evidence type="ECO:0000256" key="5">
    <source>
        <dbReference type="ARBA" id="ARBA00022741"/>
    </source>
</evidence>
<keyword evidence="9" id="KW-0175">Coiled coil</keyword>
<dbReference type="SUPFAM" id="SSF47384">
    <property type="entry name" value="Homodimeric domain of signal transducing histidine kinase"/>
    <property type="match status" value="1"/>
</dbReference>
<feature type="domain" description="PAC" evidence="12">
    <location>
        <begin position="242"/>
        <end position="296"/>
    </location>
</feature>
<feature type="coiled-coil region" evidence="9">
    <location>
        <begin position="8"/>
        <end position="45"/>
    </location>
</feature>
<keyword evidence="3" id="KW-0597">Phosphoprotein</keyword>
<dbReference type="InterPro" id="IPR036097">
    <property type="entry name" value="HisK_dim/P_sf"/>
</dbReference>
<dbReference type="Gene3D" id="3.30.565.10">
    <property type="entry name" value="Histidine kinase-like ATPase, C-terminal domain"/>
    <property type="match status" value="1"/>
</dbReference>
<dbReference type="PRINTS" id="PR00344">
    <property type="entry name" value="BCTRLSENSOR"/>
</dbReference>
<protein>
    <recommendedName>
        <fullName evidence="2">histidine kinase</fullName>
        <ecNumber evidence="2">2.7.13.3</ecNumber>
    </recommendedName>
</protein>
<dbReference type="SMART" id="SM00388">
    <property type="entry name" value="HisKA"/>
    <property type="match status" value="1"/>
</dbReference>
<dbReference type="InterPro" id="IPR005467">
    <property type="entry name" value="His_kinase_dom"/>
</dbReference>
<dbReference type="InterPro" id="IPR036890">
    <property type="entry name" value="HATPase_C_sf"/>
</dbReference>
<evidence type="ECO:0000259" key="12">
    <source>
        <dbReference type="PROSITE" id="PS50113"/>
    </source>
</evidence>
<dbReference type="PANTHER" id="PTHR43065:SF10">
    <property type="entry name" value="PEROXIDE STRESS-ACTIVATED HISTIDINE KINASE MAK3"/>
    <property type="match status" value="1"/>
</dbReference>
<dbReference type="SUPFAM" id="SSF55785">
    <property type="entry name" value="PYP-like sensor domain (PAS domain)"/>
    <property type="match status" value="3"/>
</dbReference>
<feature type="coiled-coil region" evidence="9">
    <location>
        <begin position="407"/>
        <end position="455"/>
    </location>
</feature>
<dbReference type="InterPro" id="IPR003661">
    <property type="entry name" value="HisK_dim/P_dom"/>
</dbReference>
<feature type="domain" description="PAS" evidence="11">
    <location>
        <begin position="39"/>
        <end position="87"/>
    </location>
</feature>
<evidence type="ECO:0000256" key="7">
    <source>
        <dbReference type="ARBA" id="ARBA00022840"/>
    </source>
</evidence>
<dbReference type="InterPro" id="IPR004358">
    <property type="entry name" value="Sig_transdc_His_kin-like_C"/>
</dbReference>
<dbReference type="InterPro" id="IPR035965">
    <property type="entry name" value="PAS-like_dom_sf"/>
</dbReference>
<feature type="domain" description="PAS" evidence="11">
    <location>
        <begin position="168"/>
        <end position="240"/>
    </location>
</feature>
<feature type="domain" description="PAS" evidence="11">
    <location>
        <begin position="297"/>
        <end position="368"/>
    </location>
</feature>
<feature type="domain" description="Histidine kinase" evidence="10">
    <location>
        <begin position="464"/>
        <end position="717"/>
    </location>
</feature>
<dbReference type="SMART" id="SM00387">
    <property type="entry name" value="HATPase_c"/>
    <property type="match status" value="1"/>
</dbReference>
<dbReference type="Pfam" id="PF13426">
    <property type="entry name" value="PAS_9"/>
    <property type="match status" value="1"/>
</dbReference>
<dbReference type="PANTHER" id="PTHR43065">
    <property type="entry name" value="SENSOR HISTIDINE KINASE"/>
    <property type="match status" value="1"/>
</dbReference>
<dbReference type="SUPFAM" id="SSF55874">
    <property type="entry name" value="ATPase domain of HSP90 chaperone/DNA topoisomerase II/histidine kinase"/>
    <property type="match status" value="1"/>
</dbReference>
<dbReference type="EC" id="2.7.13.3" evidence="2"/>
<comment type="caution">
    <text evidence="13">The sequence shown here is derived from an EMBL/GenBank/DDBJ whole genome shotgun (WGS) entry which is preliminary data.</text>
</comment>
<evidence type="ECO:0000256" key="6">
    <source>
        <dbReference type="ARBA" id="ARBA00022777"/>
    </source>
</evidence>
<evidence type="ECO:0000259" key="10">
    <source>
        <dbReference type="PROSITE" id="PS50109"/>
    </source>
</evidence>
<dbReference type="RefSeq" id="WP_413260226.1">
    <property type="nucleotide sequence ID" value="NZ_JBHFNS010000092.1"/>
</dbReference>
<dbReference type="InterPro" id="IPR000700">
    <property type="entry name" value="PAS-assoc_C"/>
</dbReference>
<evidence type="ECO:0000256" key="9">
    <source>
        <dbReference type="SAM" id="Coils"/>
    </source>
</evidence>
<keyword evidence="14" id="KW-1185">Reference proteome</keyword>
<dbReference type="Proteomes" id="UP001576776">
    <property type="component" value="Unassembled WGS sequence"/>
</dbReference>
<evidence type="ECO:0000256" key="1">
    <source>
        <dbReference type="ARBA" id="ARBA00000085"/>
    </source>
</evidence>
<keyword evidence="7" id="KW-0067">ATP-binding</keyword>
<dbReference type="SMART" id="SM00091">
    <property type="entry name" value="PAS"/>
    <property type="match status" value="3"/>
</dbReference>
<evidence type="ECO:0000259" key="11">
    <source>
        <dbReference type="PROSITE" id="PS50112"/>
    </source>
</evidence>
<comment type="catalytic activity">
    <reaction evidence="1">
        <text>ATP + protein L-histidine = ADP + protein N-phospho-L-histidine.</text>
        <dbReference type="EC" id="2.7.13.3"/>
    </reaction>
</comment>
<keyword evidence="8" id="KW-0902">Two-component regulatory system</keyword>
<dbReference type="InterPro" id="IPR003594">
    <property type="entry name" value="HATPase_dom"/>
</dbReference>